<keyword evidence="3" id="KW-1185">Reference proteome</keyword>
<gene>
    <name evidence="2" type="ORF">CHR90_16675</name>
</gene>
<proteinExistence type="predicted"/>
<comment type="caution">
    <text evidence="2">The sequence shown here is derived from an EMBL/GenBank/DDBJ whole genome shotgun (WGS) entry which is preliminary data.</text>
</comment>
<sequence length="301" mass="33366">MVMPPTCPDPLARAPRATTGVVERLYPTPPALQGAIVAILCRDTRTAALSDAQRLTHFPATPLVTLSWFHGIDAGLVERGPVWRRFPSDLLLAGSHFHPVVTWAPKTGRGGFACLTADTARALFGIDSAALQDRILPADAVLGPDWMPFLTDLRNAPDDAAVLAALATHLAPRWHAVQGRTSTAPTLRQLGRHWVARLAIQARDWRRQCSPRQVERRIKTLSGRSLRDWQGLVRTEGVFFSARERFDRGEPPDWAALAVEEGFSDQAHLTRAVKRITGFAPGEFSARFIADESFWAYRLWV</sequence>
<name>A0A255XJ96_9PROT</name>
<organism evidence="2 3">
    <name type="scientific">Elstera cyanobacteriorum</name>
    <dbReference type="NCBI Taxonomy" id="2022747"/>
    <lineage>
        <taxon>Bacteria</taxon>
        <taxon>Pseudomonadati</taxon>
        <taxon>Pseudomonadota</taxon>
        <taxon>Alphaproteobacteria</taxon>
        <taxon>Rhodospirillales</taxon>
        <taxon>Rhodospirillaceae</taxon>
        <taxon>Elstera</taxon>
    </lineage>
</organism>
<protein>
    <submittedName>
        <fullName evidence="2">AraC family transcriptional regulator</fullName>
    </submittedName>
</protein>
<dbReference type="Proteomes" id="UP000216361">
    <property type="component" value="Unassembled WGS sequence"/>
</dbReference>
<dbReference type="GO" id="GO:0043565">
    <property type="term" value="F:sequence-specific DNA binding"/>
    <property type="evidence" value="ECO:0007669"/>
    <property type="project" value="InterPro"/>
</dbReference>
<dbReference type="OrthoDB" id="2559672at2"/>
<dbReference type="InterPro" id="IPR018060">
    <property type="entry name" value="HTH_AraC"/>
</dbReference>
<dbReference type="PROSITE" id="PS01124">
    <property type="entry name" value="HTH_ARAC_FAMILY_2"/>
    <property type="match status" value="1"/>
</dbReference>
<dbReference type="GO" id="GO:0003700">
    <property type="term" value="F:DNA-binding transcription factor activity"/>
    <property type="evidence" value="ECO:0007669"/>
    <property type="project" value="InterPro"/>
</dbReference>
<reference evidence="2 3" key="1">
    <citation type="submission" date="2017-07" db="EMBL/GenBank/DDBJ databases">
        <title>Elstera cyanobacteriorum sp. nov., a novel bacterium isolated from cyanobacterial aggregates in a eutrophic lake.</title>
        <authorList>
            <person name="Cai H."/>
        </authorList>
    </citation>
    <scope>NUCLEOTIDE SEQUENCE [LARGE SCALE GENOMIC DNA]</scope>
    <source>
        <strain evidence="2 3">TH019</strain>
    </source>
</reference>
<evidence type="ECO:0000313" key="3">
    <source>
        <dbReference type="Proteomes" id="UP000216361"/>
    </source>
</evidence>
<dbReference type="Gene3D" id="1.10.10.60">
    <property type="entry name" value="Homeodomain-like"/>
    <property type="match status" value="1"/>
</dbReference>
<dbReference type="EMBL" id="NOXS01000035">
    <property type="protein sequence ID" value="OYQ17049.1"/>
    <property type="molecule type" value="Genomic_DNA"/>
</dbReference>
<accession>A0A255XJ96</accession>
<feature type="domain" description="HTH araC/xylS-type" evidence="1">
    <location>
        <begin position="210"/>
        <end position="287"/>
    </location>
</feature>
<evidence type="ECO:0000259" key="1">
    <source>
        <dbReference type="PROSITE" id="PS01124"/>
    </source>
</evidence>
<evidence type="ECO:0000313" key="2">
    <source>
        <dbReference type="EMBL" id="OYQ17049.1"/>
    </source>
</evidence>
<dbReference type="AlphaFoldDB" id="A0A255XJ96"/>